<feature type="transmembrane region" description="Helical" evidence="9">
    <location>
        <begin position="6"/>
        <end position="32"/>
    </location>
</feature>
<sequence length="654" mass="71199">MAKDFFSVPVFFIVFRATLEAAIIISVLLGLVEVIARPKSSAAVEPEDRAPRGHLIRRIFLGAVVGLLIALGISAAFIAVWYTKDADLWAKSGYLWEGIFSLLASIMIFAISITTLWMDRNKAKWHVKLTQAFQTKQNVIKSQLVGLLLFILPFIAVLREATEAVVYIGGVALGQPATSIPIAAIIGLLCGLLCGLVIYLIARRSTLKVFLVVTTNFVLLFGAGLFSNAVSKFEQQAFNTLVGSDVDANGATGPGTYRVQGNVWYLNCCSPENKLSNQGWMFFNAILGWTNNATRECTLELVGLIKEVPELVEEATKKEEKRSSSPHLQNMGVGSTDPGTRHDLGRVFPMGGDFAASLFTTKLPSTSVAERRTLTIMPKRDINTEPCTVCGAVIRHKADIPRHRRTHLEDKSALTFQCVYPGCQFKSLQKSNLKPHMRTHTGEKPLACPEPDCEFRTADPGSLIRHRKALHGYAPNGARKAKAAVSNNKFRRSSTYTRAAPIAPLPSDFEIPGEILEALDFASPKVVSDTPQDNGLSYTQEKDLSTGPCSSKMSWKSSAPFSAYPSADIQQLDLNTTACGFDPLDTFFAQGTFTGLSVECTLPEMSFSASYNSAPPPTSSSFSSSLSLVPSLLFSEFSSSNISSASSSQHEVYF</sequence>
<organism evidence="11 12">
    <name type="scientific">Sphagnurus paluster</name>
    <dbReference type="NCBI Taxonomy" id="117069"/>
    <lineage>
        <taxon>Eukaryota</taxon>
        <taxon>Fungi</taxon>
        <taxon>Dikarya</taxon>
        <taxon>Basidiomycota</taxon>
        <taxon>Agaricomycotina</taxon>
        <taxon>Agaricomycetes</taxon>
        <taxon>Agaricomycetidae</taxon>
        <taxon>Agaricales</taxon>
        <taxon>Tricholomatineae</taxon>
        <taxon>Lyophyllaceae</taxon>
        <taxon>Sphagnurus</taxon>
    </lineage>
</organism>
<feature type="domain" description="C2H2-type" evidence="10">
    <location>
        <begin position="385"/>
        <end position="412"/>
    </location>
</feature>
<feature type="domain" description="C2H2-type" evidence="10">
    <location>
        <begin position="416"/>
        <end position="445"/>
    </location>
</feature>
<evidence type="ECO:0000259" key="10">
    <source>
        <dbReference type="PROSITE" id="PS50157"/>
    </source>
</evidence>
<keyword evidence="3" id="KW-0813">Transport</keyword>
<keyword evidence="7" id="KW-0862">Zinc</keyword>
<keyword evidence="4 9" id="KW-0812">Transmembrane</keyword>
<dbReference type="AlphaFoldDB" id="A0A9P7KJH7"/>
<evidence type="ECO:0000256" key="1">
    <source>
        <dbReference type="ARBA" id="ARBA00004141"/>
    </source>
</evidence>
<dbReference type="PROSITE" id="PS00028">
    <property type="entry name" value="ZINC_FINGER_C2H2_1"/>
    <property type="match status" value="1"/>
</dbReference>
<dbReference type="Pfam" id="PF03239">
    <property type="entry name" value="FTR1"/>
    <property type="match status" value="1"/>
</dbReference>
<dbReference type="PANTHER" id="PTHR31632">
    <property type="entry name" value="IRON TRANSPORTER FTH1"/>
    <property type="match status" value="1"/>
</dbReference>
<comment type="caution">
    <text evidence="11">The sequence shown here is derived from an EMBL/GenBank/DDBJ whole genome shotgun (WGS) entry which is preliminary data.</text>
</comment>
<proteinExistence type="inferred from homology"/>
<evidence type="ECO:0000256" key="7">
    <source>
        <dbReference type="PROSITE-ProRule" id="PRU00042"/>
    </source>
</evidence>
<dbReference type="PANTHER" id="PTHR31632:SF2">
    <property type="entry name" value="PLASMA MEMBRANE IRON PERMEASE"/>
    <property type="match status" value="1"/>
</dbReference>
<dbReference type="SUPFAM" id="SSF57667">
    <property type="entry name" value="beta-beta-alpha zinc fingers"/>
    <property type="match status" value="1"/>
</dbReference>
<keyword evidence="3" id="KW-0406">Ion transport</keyword>
<dbReference type="EMBL" id="JABCKI010000373">
    <property type="protein sequence ID" value="KAG5650745.1"/>
    <property type="molecule type" value="Genomic_DNA"/>
</dbReference>
<feature type="transmembrane region" description="Helical" evidence="9">
    <location>
        <begin position="139"/>
        <end position="158"/>
    </location>
</feature>
<evidence type="ECO:0000256" key="2">
    <source>
        <dbReference type="ARBA" id="ARBA00008333"/>
    </source>
</evidence>
<dbReference type="PROSITE" id="PS50157">
    <property type="entry name" value="ZINC_FINGER_C2H2_2"/>
    <property type="match status" value="2"/>
</dbReference>
<keyword evidence="12" id="KW-1185">Reference proteome</keyword>
<feature type="region of interest" description="Disordered" evidence="8">
    <location>
        <begin position="315"/>
        <end position="341"/>
    </location>
</feature>
<dbReference type="GO" id="GO:0008270">
    <property type="term" value="F:zinc ion binding"/>
    <property type="evidence" value="ECO:0007669"/>
    <property type="project" value="UniProtKB-KW"/>
</dbReference>
<gene>
    <name evidence="11" type="ORF">H0H81_011176</name>
</gene>
<dbReference type="InterPro" id="IPR036236">
    <property type="entry name" value="Znf_C2H2_sf"/>
</dbReference>
<evidence type="ECO:0000256" key="3">
    <source>
        <dbReference type="ARBA" id="ARBA00022496"/>
    </source>
</evidence>
<dbReference type="OrthoDB" id="4364at2759"/>
<name>A0A9P7KJH7_9AGAR</name>
<evidence type="ECO:0000256" key="9">
    <source>
        <dbReference type="SAM" id="Phobius"/>
    </source>
</evidence>
<comment type="subcellular location">
    <subcellularLocation>
        <location evidence="1">Membrane</location>
        <topology evidence="1">Multi-pass membrane protein</topology>
    </subcellularLocation>
</comment>
<reference evidence="11" key="2">
    <citation type="submission" date="2021-10" db="EMBL/GenBank/DDBJ databases">
        <title>Phylogenomics reveals ancestral predisposition of the termite-cultivated fungus Termitomyces towards a domesticated lifestyle.</title>
        <authorList>
            <person name="Auxier B."/>
            <person name="Grum-Grzhimaylo A."/>
            <person name="Cardenas M.E."/>
            <person name="Lodge J.D."/>
            <person name="Laessoe T."/>
            <person name="Pedersen O."/>
            <person name="Smith M.E."/>
            <person name="Kuyper T.W."/>
            <person name="Franco-Molano E.A."/>
            <person name="Baroni T.J."/>
            <person name="Aanen D.K."/>
        </authorList>
    </citation>
    <scope>NUCLEOTIDE SEQUENCE</scope>
    <source>
        <strain evidence="11">D49</strain>
    </source>
</reference>
<feature type="region of interest" description="Disordered" evidence="8">
    <location>
        <begin position="531"/>
        <end position="551"/>
    </location>
</feature>
<dbReference type="Proteomes" id="UP000717328">
    <property type="component" value="Unassembled WGS sequence"/>
</dbReference>
<keyword evidence="6 9" id="KW-0472">Membrane</keyword>
<keyword evidence="3" id="KW-0410">Iron transport</keyword>
<evidence type="ECO:0000256" key="8">
    <source>
        <dbReference type="SAM" id="MobiDB-lite"/>
    </source>
</evidence>
<evidence type="ECO:0000256" key="5">
    <source>
        <dbReference type="ARBA" id="ARBA00022989"/>
    </source>
</evidence>
<keyword evidence="7" id="KW-0863">Zinc-finger</keyword>
<evidence type="ECO:0000313" key="12">
    <source>
        <dbReference type="Proteomes" id="UP000717328"/>
    </source>
</evidence>
<keyword evidence="5 9" id="KW-1133">Transmembrane helix</keyword>
<protein>
    <recommendedName>
        <fullName evidence="10">C2H2-type domain-containing protein</fullName>
    </recommendedName>
</protein>
<evidence type="ECO:0000313" key="11">
    <source>
        <dbReference type="EMBL" id="KAG5650745.1"/>
    </source>
</evidence>
<dbReference type="InterPro" id="IPR004923">
    <property type="entry name" value="FTR1/Fip1/EfeU"/>
</dbReference>
<dbReference type="Gene3D" id="3.30.160.60">
    <property type="entry name" value="Classic Zinc Finger"/>
    <property type="match status" value="2"/>
</dbReference>
<keyword evidence="3" id="KW-0408">Iron</keyword>
<comment type="similarity">
    <text evidence="2">Belongs to the oxidase-dependent Fe transporter (OFeT) (TC 9.A.10.1) family.</text>
</comment>
<dbReference type="InterPro" id="IPR013087">
    <property type="entry name" value="Znf_C2H2_type"/>
</dbReference>
<feature type="transmembrane region" description="Helical" evidence="9">
    <location>
        <begin position="94"/>
        <end position="118"/>
    </location>
</feature>
<dbReference type="GO" id="GO:0015093">
    <property type="term" value="F:ferrous iron transmembrane transporter activity"/>
    <property type="evidence" value="ECO:0007669"/>
    <property type="project" value="TreeGrafter"/>
</dbReference>
<dbReference type="GO" id="GO:0033573">
    <property type="term" value="C:high-affinity iron permease complex"/>
    <property type="evidence" value="ECO:0007669"/>
    <property type="project" value="InterPro"/>
</dbReference>
<keyword evidence="7" id="KW-0479">Metal-binding</keyword>
<accession>A0A9P7KJH7</accession>
<evidence type="ECO:0000256" key="6">
    <source>
        <dbReference type="ARBA" id="ARBA00023136"/>
    </source>
</evidence>
<feature type="transmembrane region" description="Helical" evidence="9">
    <location>
        <begin position="209"/>
        <end position="230"/>
    </location>
</feature>
<feature type="transmembrane region" description="Helical" evidence="9">
    <location>
        <begin position="59"/>
        <end position="82"/>
    </location>
</feature>
<dbReference type="SMART" id="SM00355">
    <property type="entry name" value="ZnF_C2H2"/>
    <property type="match status" value="3"/>
</dbReference>
<feature type="transmembrane region" description="Helical" evidence="9">
    <location>
        <begin position="178"/>
        <end position="202"/>
    </location>
</feature>
<evidence type="ECO:0000256" key="4">
    <source>
        <dbReference type="ARBA" id="ARBA00022692"/>
    </source>
</evidence>
<reference evidence="11" key="1">
    <citation type="submission" date="2021-02" db="EMBL/GenBank/DDBJ databases">
        <authorList>
            <person name="Nieuwenhuis M."/>
            <person name="Van De Peppel L.J.J."/>
        </authorList>
    </citation>
    <scope>NUCLEOTIDE SEQUENCE</scope>
    <source>
        <strain evidence="11">D49</strain>
    </source>
</reference>